<evidence type="ECO:0000313" key="3">
    <source>
        <dbReference type="Proteomes" id="UP001596056"/>
    </source>
</evidence>
<dbReference type="RefSeq" id="WP_209837495.1">
    <property type="nucleotide sequence ID" value="NZ_JAGGJP010000001.1"/>
</dbReference>
<comment type="caution">
    <text evidence="2">The sequence shown here is derived from an EMBL/GenBank/DDBJ whole genome shotgun (WGS) entry which is preliminary data.</text>
</comment>
<feature type="domain" description="Beta-lactamase hydrolase-like protein phosphatase-like" evidence="1">
    <location>
        <begin position="2"/>
        <end position="108"/>
    </location>
</feature>
<reference evidence="3" key="1">
    <citation type="journal article" date="2019" name="Int. J. Syst. Evol. Microbiol.">
        <title>The Global Catalogue of Microorganisms (GCM) 10K type strain sequencing project: providing services to taxonomists for standard genome sequencing and annotation.</title>
        <authorList>
            <consortium name="The Broad Institute Genomics Platform"/>
            <consortium name="The Broad Institute Genome Sequencing Center for Infectious Disease"/>
            <person name="Wu L."/>
            <person name="Ma J."/>
        </authorList>
    </citation>
    <scope>NUCLEOTIDE SEQUENCE [LARGE SCALE GENOMIC DNA]</scope>
    <source>
        <strain evidence="3">KACC 11588</strain>
    </source>
</reference>
<evidence type="ECO:0000313" key="2">
    <source>
        <dbReference type="EMBL" id="MFC5564898.1"/>
    </source>
</evidence>
<dbReference type="Gene3D" id="3.90.190.10">
    <property type="entry name" value="Protein tyrosine phosphatase superfamily"/>
    <property type="match status" value="1"/>
</dbReference>
<evidence type="ECO:0000259" key="1">
    <source>
        <dbReference type="Pfam" id="PF04273"/>
    </source>
</evidence>
<proteinExistence type="predicted"/>
<name>A0ABW0S6T6_9RHOB</name>
<dbReference type="NCBIfam" id="TIGR01244">
    <property type="entry name" value="TIGR01244 family sulfur transferase"/>
    <property type="match status" value="1"/>
</dbReference>
<dbReference type="EMBL" id="JBHSNA010000001">
    <property type="protein sequence ID" value="MFC5564898.1"/>
    <property type="molecule type" value="Genomic_DNA"/>
</dbReference>
<accession>A0ABW0S6T6</accession>
<dbReference type="Proteomes" id="UP001596056">
    <property type="component" value="Unassembled WGS sequence"/>
</dbReference>
<dbReference type="InterPro" id="IPR029021">
    <property type="entry name" value="Prot-tyrosine_phosphatase-like"/>
</dbReference>
<keyword evidence="2" id="KW-0808">Transferase</keyword>
<dbReference type="InterPro" id="IPR005939">
    <property type="entry name" value="BLH_phosphatase-like"/>
</dbReference>
<dbReference type="SUPFAM" id="SSF52799">
    <property type="entry name" value="(Phosphotyrosine protein) phosphatases II"/>
    <property type="match status" value="1"/>
</dbReference>
<sequence>MDIRRITPDYAVSPQIAPEDVPALVEAGFRTVICNRPDSENPAELSARAMRAAVESAGLRFVENPVTHPTMTPERIAAQAEAMAGGPVLAYCASGTRSSILWSLAQAGRLPADEILAATARAGYDLSALRPRLGPAGA</sequence>
<keyword evidence="3" id="KW-1185">Reference proteome</keyword>
<gene>
    <name evidence="2" type="ORF">ACFPOC_00485</name>
</gene>
<organism evidence="2 3">
    <name type="scientific">Rubellimicrobium aerolatum</name>
    <dbReference type="NCBI Taxonomy" id="490979"/>
    <lineage>
        <taxon>Bacteria</taxon>
        <taxon>Pseudomonadati</taxon>
        <taxon>Pseudomonadota</taxon>
        <taxon>Alphaproteobacteria</taxon>
        <taxon>Rhodobacterales</taxon>
        <taxon>Roseobacteraceae</taxon>
        <taxon>Rubellimicrobium</taxon>
    </lineage>
</organism>
<dbReference type="Pfam" id="PF04273">
    <property type="entry name" value="BLH_phosphatase"/>
    <property type="match status" value="1"/>
</dbReference>
<dbReference type="CDD" id="cd14503">
    <property type="entry name" value="PTP-bact"/>
    <property type="match status" value="1"/>
</dbReference>
<dbReference type="GO" id="GO:0016740">
    <property type="term" value="F:transferase activity"/>
    <property type="evidence" value="ECO:0007669"/>
    <property type="project" value="UniProtKB-KW"/>
</dbReference>
<protein>
    <submittedName>
        <fullName evidence="2">TIGR01244 family sulfur transferase</fullName>
    </submittedName>
</protein>